<dbReference type="SMART" id="SM00338">
    <property type="entry name" value="BRLZ"/>
    <property type="match status" value="1"/>
</dbReference>
<dbReference type="SUPFAM" id="SSF57959">
    <property type="entry name" value="Leucine zipper domain"/>
    <property type="match status" value="1"/>
</dbReference>
<dbReference type="CDD" id="cd14686">
    <property type="entry name" value="bZIP"/>
    <property type="match status" value="1"/>
</dbReference>
<evidence type="ECO:0000256" key="2">
    <source>
        <dbReference type="SAM" id="MobiDB-lite"/>
    </source>
</evidence>
<name>A0A7S3LW61_9EUKA</name>
<dbReference type="InterPro" id="IPR046347">
    <property type="entry name" value="bZIP_sf"/>
</dbReference>
<dbReference type="PROSITE" id="PS50217">
    <property type="entry name" value="BZIP"/>
    <property type="match status" value="1"/>
</dbReference>
<evidence type="ECO:0000313" key="4">
    <source>
        <dbReference type="EMBL" id="CAE0267587.1"/>
    </source>
</evidence>
<accession>A0A7S3LW61</accession>
<dbReference type="AlphaFoldDB" id="A0A7S3LW61"/>
<gene>
    <name evidence="4" type="ORF">PBIL07802_LOCUS29932</name>
</gene>
<feature type="domain" description="BZIP" evidence="3">
    <location>
        <begin position="97"/>
        <end position="153"/>
    </location>
</feature>
<proteinExistence type="predicted"/>
<dbReference type="Pfam" id="PF07716">
    <property type="entry name" value="bZIP_2"/>
    <property type="match status" value="1"/>
</dbReference>
<sequence>MSSGFPLCSATLESTLDLINALEQRKEVVDDGRANSLLQDRSVGIGTQCLVPTIPGEGQPTFSGMYAHVSPVHGRDTLDESALQQVGDEPFGGSSQAEKNKRRRDQVRLASKRFRERRKDRMEGLEKENAELQAEVERLSKENKVMKELLQQLCGRFSSVDPLEKALKCKQQFDRERLPILRSLAKLLATPHGSERLKMEAKGSAAAATLGKIEKENPLGGQLSSAEDYHAASFNLSSHDAMLEDDKSHRLSALKDAVGKRHRTGEGEDSEVGYEQGFRRVRMRYDRDSMNQVKLDREIVRLVNELQYAEDRFTFGVSEVVMAANRCGKCGDMTGLCTCLPAEGVGSVEEKQGASSDDAIKSMRGERAFFLPQPFFDSVGASVTLMLRGKIPLPLIEHMGEKRAKAFNELVSSAKNDLLCKLKEGVKSRQGSFMTLMDELGAFKRKTFEFLQPVEKATLYVFIELETIRSPLSFPMKQERAVNLMQQIFNYVSMLVS</sequence>
<feature type="coiled-coil region" evidence="1">
    <location>
        <begin position="115"/>
        <end position="156"/>
    </location>
</feature>
<organism evidence="4">
    <name type="scientific">Palpitomonas bilix</name>
    <dbReference type="NCBI Taxonomy" id="652834"/>
    <lineage>
        <taxon>Eukaryota</taxon>
        <taxon>Eukaryota incertae sedis</taxon>
    </lineage>
</organism>
<evidence type="ECO:0000259" key="3">
    <source>
        <dbReference type="PROSITE" id="PS50217"/>
    </source>
</evidence>
<keyword evidence="1" id="KW-0175">Coiled coil</keyword>
<evidence type="ECO:0000256" key="1">
    <source>
        <dbReference type="SAM" id="Coils"/>
    </source>
</evidence>
<dbReference type="GO" id="GO:0003700">
    <property type="term" value="F:DNA-binding transcription factor activity"/>
    <property type="evidence" value="ECO:0007669"/>
    <property type="project" value="InterPro"/>
</dbReference>
<dbReference type="InterPro" id="IPR004827">
    <property type="entry name" value="bZIP"/>
</dbReference>
<dbReference type="Gene3D" id="1.20.5.170">
    <property type="match status" value="1"/>
</dbReference>
<dbReference type="EMBL" id="HBIB01045645">
    <property type="protein sequence ID" value="CAE0267587.1"/>
    <property type="molecule type" value="Transcribed_RNA"/>
</dbReference>
<protein>
    <recommendedName>
        <fullName evidence="3">BZIP domain-containing protein</fullName>
    </recommendedName>
</protein>
<feature type="region of interest" description="Disordered" evidence="2">
    <location>
        <begin position="86"/>
        <end position="106"/>
    </location>
</feature>
<reference evidence="4" key="1">
    <citation type="submission" date="2021-01" db="EMBL/GenBank/DDBJ databases">
        <authorList>
            <person name="Corre E."/>
            <person name="Pelletier E."/>
            <person name="Niang G."/>
            <person name="Scheremetjew M."/>
            <person name="Finn R."/>
            <person name="Kale V."/>
            <person name="Holt S."/>
            <person name="Cochrane G."/>
            <person name="Meng A."/>
            <person name="Brown T."/>
            <person name="Cohen L."/>
        </authorList>
    </citation>
    <scope>NUCLEOTIDE SEQUENCE</scope>
    <source>
        <strain evidence="4">NIES-2562</strain>
    </source>
</reference>